<dbReference type="Gene3D" id="2.130.10.10">
    <property type="entry name" value="YVTN repeat-like/Quinoprotein amine dehydrogenase"/>
    <property type="match status" value="1"/>
</dbReference>
<dbReference type="GO" id="GO:0005656">
    <property type="term" value="C:nuclear pre-replicative complex"/>
    <property type="evidence" value="ECO:0007669"/>
    <property type="project" value="TreeGrafter"/>
</dbReference>
<comment type="caution">
    <text evidence="8">The sequence shown here is derived from an EMBL/GenBank/DDBJ whole genome shotgun (WGS) entry which is preliminary data.</text>
</comment>
<proteinExistence type="inferred from homology"/>
<comment type="subunit">
    <text evidence="6">Component of the RIX1 complex, composed of IPI1, RIX1/IPI2 and IPI3 in a 1:2:2 stoichiometry. The complex interacts (via RIX1) with MDN1 (via its hexameric AAA ATPase ring) and the pre-60S ribosome particles.</text>
</comment>
<dbReference type="PANTHER" id="PTHR18763:SF0">
    <property type="entry name" value="WD REPEAT-CONTAINING PROTEIN 18"/>
    <property type="match status" value="1"/>
</dbReference>
<evidence type="ECO:0000256" key="4">
    <source>
        <dbReference type="ARBA" id="ARBA00022737"/>
    </source>
</evidence>
<evidence type="ECO:0000256" key="2">
    <source>
        <dbReference type="ARBA" id="ARBA00010143"/>
    </source>
</evidence>
<dbReference type="SUPFAM" id="SSF50978">
    <property type="entry name" value="WD40 repeat-like"/>
    <property type="match status" value="1"/>
</dbReference>
<evidence type="ECO:0000313" key="8">
    <source>
        <dbReference type="EMBL" id="KAK7754654.1"/>
    </source>
</evidence>
<dbReference type="InterPro" id="IPR015943">
    <property type="entry name" value="WD40/YVTN_repeat-like_dom_sf"/>
</dbReference>
<organism evidence="8 9">
    <name type="scientific">Diatrype stigma</name>
    <dbReference type="NCBI Taxonomy" id="117547"/>
    <lineage>
        <taxon>Eukaryota</taxon>
        <taxon>Fungi</taxon>
        <taxon>Dikarya</taxon>
        <taxon>Ascomycota</taxon>
        <taxon>Pezizomycotina</taxon>
        <taxon>Sordariomycetes</taxon>
        <taxon>Xylariomycetidae</taxon>
        <taxon>Xylariales</taxon>
        <taxon>Diatrypaceae</taxon>
        <taxon>Diatrype</taxon>
    </lineage>
</organism>
<dbReference type="FunFam" id="2.130.10.10:FF:000929">
    <property type="entry name" value="Ribosomal assembly complex component Ipi3"/>
    <property type="match status" value="1"/>
</dbReference>
<evidence type="ECO:0000256" key="6">
    <source>
        <dbReference type="RuleBase" id="RU369067"/>
    </source>
</evidence>
<dbReference type="Pfam" id="PF00400">
    <property type="entry name" value="WD40"/>
    <property type="match status" value="2"/>
</dbReference>
<evidence type="ECO:0000256" key="5">
    <source>
        <dbReference type="PROSITE-ProRule" id="PRU00221"/>
    </source>
</evidence>
<feature type="compositionally biased region" description="Gly residues" evidence="7">
    <location>
        <begin position="75"/>
        <end position="89"/>
    </location>
</feature>
<dbReference type="SMART" id="SM00320">
    <property type="entry name" value="WD40"/>
    <property type="match status" value="4"/>
</dbReference>
<dbReference type="InterPro" id="IPR036322">
    <property type="entry name" value="WD40_repeat_dom_sf"/>
</dbReference>
<feature type="region of interest" description="Disordered" evidence="7">
    <location>
        <begin position="71"/>
        <end position="92"/>
    </location>
</feature>
<dbReference type="PANTHER" id="PTHR18763">
    <property type="entry name" value="WD-REPEAT PROTEIN 18"/>
    <property type="match status" value="1"/>
</dbReference>
<evidence type="ECO:0000256" key="7">
    <source>
        <dbReference type="SAM" id="MobiDB-lite"/>
    </source>
</evidence>
<evidence type="ECO:0000256" key="1">
    <source>
        <dbReference type="ARBA" id="ARBA00002355"/>
    </source>
</evidence>
<name>A0AAN9YUC7_9PEZI</name>
<keyword evidence="4" id="KW-0677">Repeat</keyword>
<gene>
    <name evidence="8" type="primary">IPI3</name>
    <name evidence="8" type="ORF">SLS62_003438</name>
</gene>
<evidence type="ECO:0000313" key="9">
    <source>
        <dbReference type="Proteomes" id="UP001320420"/>
    </source>
</evidence>
<dbReference type="Proteomes" id="UP001320420">
    <property type="component" value="Unassembled WGS sequence"/>
</dbReference>
<comment type="subcellular location">
    <subcellularLocation>
        <location evidence="6">Nucleus</location>
    </subcellularLocation>
</comment>
<comment type="function">
    <text evidence="1 6">Component of the RIX1 complex required for processing of ITS2 sequences from 35S pre-rRNA.</text>
</comment>
<accession>A0AAN9YUC7</accession>
<dbReference type="AlphaFoldDB" id="A0AAN9YUC7"/>
<dbReference type="GO" id="GO:0006364">
    <property type="term" value="P:rRNA processing"/>
    <property type="evidence" value="ECO:0007669"/>
    <property type="project" value="UniProtKB-UniRule"/>
</dbReference>
<dbReference type="EMBL" id="JAKJXP020000019">
    <property type="protein sequence ID" value="KAK7754654.1"/>
    <property type="molecule type" value="Genomic_DNA"/>
</dbReference>
<dbReference type="InterPro" id="IPR001680">
    <property type="entry name" value="WD40_rpt"/>
</dbReference>
<comment type="similarity">
    <text evidence="2 6">Belongs to the WD repeat IPI3/WDR18 family.</text>
</comment>
<keyword evidence="9" id="KW-1185">Reference proteome</keyword>
<evidence type="ECO:0000256" key="3">
    <source>
        <dbReference type="ARBA" id="ARBA00022574"/>
    </source>
</evidence>
<keyword evidence="6" id="KW-0539">Nucleus</keyword>
<dbReference type="GO" id="GO:0120330">
    <property type="term" value="C:rixosome complex"/>
    <property type="evidence" value="ECO:0007669"/>
    <property type="project" value="UniProtKB-UniRule"/>
</dbReference>
<feature type="repeat" description="WD" evidence="5">
    <location>
        <begin position="134"/>
        <end position="165"/>
    </location>
</feature>
<keyword evidence="6" id="KW-0698">rRNA processing</keyword>
<dbReference type="GO" id="GO:0006261">
    <property type="term" value="P:DNA-templated DNA replication"/>
    <property type="evidence" value="ECO:0007669"/>
    <property type="project" value="TreeGrafter"/>
</dbReference>
<protein>
    <recommendedName>
        <fullName evidence="6">Pre-rRNA-processing protein IPI3</fullName>
    </recommendedName>
</protein>
<sequence>MLTESYFSSVSGPPITNNTAVAKDVGIYEHTLHPSHATPSTFKKSSVPRHGLAVSDTHVFAAQDDKSTVHVYARGSGGGRGGGGGGGGNHQEAVVTFPERIRSVLLQGDVLFLGTQEGRIIVWEVCTGRQVTTRACHIQAVTCLAATPLHLLSGSDDSNVHVWSIPRLLALDPTVEHEPEQTLSNHRAAVTDVAAGPGVNPDTAVCVSASRDRSCIVWNYQQGAGGVALRTLLFPAAPLCVSLDPCARALYASAEDGSVYAVDLFGTAEKPSSLLGPQGVEESGAGATAIQVSSAFGAAPPEAGPASCLAVSYDGTVLLSGHPRGQILRWDLSSRADSTELANLNASVTNLVCVSPLPPSAATATRPVTVVRPFLGSRTYNFTAQLTSDIQTTTATGGDGNGGDDDESRFAKMLGARGFPAESLQQAILALQQPTAAGDVVGDQELRTENEELWEIINEQRALQKKTLERYIEAKSTTA</sequence>
<dbReference type="InterPro" id="IPR045227">
    <property type="entry name" value="WDR18/Ipi3/RID3"/>
</dbReference>
<dbReference type="PROSITE" id="PS50082">
    <property type="entry name" value="WD_REPEATS_2"/>
    <property type="match status" value="1"/>
</dbReference>
<reference evidence="8 9" key="1">
    <citation type="submission" date="2024-02" db="EMBL/GenBank/DDBJ databases">
        <title>De novo assembly and annotation of 12 fungi associated with fruit tree decline syndrome in Ontario, Canada.</title>
        <authorList>
            <person name="Sulman M."/>
            <person name="Ellouze W."/>
            <person name="Ilyukhin E."/>
        </authorList>
    </citation>
    <scope>NUCLEOTIDE SEQUENCE [LARGE SCALE GENOMIC DNA]</scope>
    <source>
        <strain evidence="8 9">M11/M66-122</strain>
    </source>
</reference>
<keyword evidence="3 5" id="KW-0853">WD repeat</keyword>